<name>A0A9J5YT74_SOLCO</name>
<evidence type="ECO:0000256" key="1">
    <source>
        <dbReference type="ARBA" id="ARBA00004123"/>
    </source>
</evidence>
<gene>
    <name evidence="5" type="ORF">H5410_033472</name>
</gene>
<dbReference type="Gene3D" id="2.30.30.140">
    <property type="match status" value="1"/>
</dbReference>
<protein>
    <submittedName>
        <fullName evidence="5">Uncharacterized protein</fullName>
    </submittedName>
</protein>
<dbReference type="SUPFAM" id="SSF63748">
    <property type="entry name" value="Tudor/PWWP/MBT"/>
    <property type="match status" value="1"/>
</dbReference>
<evidence type="ECO:0000313" key="6">
    <source>
        <dbReference type="Proteomes" id="UP000824120"/>
    </source>
</evidence>
<dbReference type="PANTHER" id="PTHR12663:SF56">
    <property type="entry name" value="TUDOR DOMAIN-CONTAINING PROTEIN"/>
    <property type="match status" value="1"/>
</dbReference>
<keyword evidence="3" id="KW-0234">DNA repair</keyword>
<evidence type="ECO:0000256" key="4">
    <source>
        <dbReference type="ARBA" id="ARBA00023242"/>
    </source>
</evidence>
<evidence type="ECO:0000313" key="5">
    <source>
        <dbReference type="EMBL" id="KAG5602102.1"/>
    </source>
</evidence>
<dbReference type="Proteomes" id="UP000824120">
    <property type="component" value="Chromosome 6"/>
</dbReference>
<dbReference type="GO" id="GO:0006281">
    <property type="term" value="P:DNA repair"/>
    <property type="evidence" value="ECO:0007669"/>
    <property type="project" value="UniProtKB-KW"/>
</dbReference>
<dbReference type="InterPro" id="IPR039776">
    <property type="entry name" value="Pds5"/>
</dbReference>
<accession>A0A9J5YT74</accession>
<evidence type="ECO:0000256" key="3">
    <source>
        <dbReference type="ARBA" id="ARBA00023204"/>
    </source>
</evidence>
<dbReference type="GO" id="GO:0007064">
    <property type="term" value="P:mitotic sister chromatid cohesion"/>
    <property type="evidence" value="ECO:0007669"/>
    <property type="project" value="InterPro"/>
</dbReference>
<comment type="subcellular location">
    <subcellularLocation>
        <location evidence="1">Nucleus</location>
    </subcellularLocation>
</comment>
<keyword evidence="2" id="KW-0227">DNA damage</keyword>
<dbReference type="GO" id="GO:0005634">
    <property type="term" value="C:nucleus"/>
    <property type="evidence" value="ECO:0007669"/>
    <property type="project" value="UniProtKB-SubCell"/>
</dbReference>
<dbReference type="GO" id="GO:0000785">
    <property type="term" value="C:chromatin"/>
    <property type="evidence" value="ECO:0007669"/>
    <property type="project" value="TreeGrafter"/>
</dbReference>
<dbReference type="PANTHER" id="PTHR12663">
    <property type="entry name" value="ANDROGEN INDUCED INHIBITOR OF PROLIFERATION AS3 / PDS5-RELATED"/>
    <property type="match status" value="1"/>
</dbReference>
<keyword evidence="4" id="KW-0539">Nucleus</keyword>
<comment type="caution">
    <text evidence="5">The sequence shown here is derived from an EMBL/GenBank/DDBJ whole genome shotgun (WGS) entry which is preliminary data.</text>
</comment>
<dbReference type="AlphaFoldDB" id="A0A9J5YT74"/>
<reference evidence="5 6" key="1">
    <citation type="submission" date="2020-09" db="EMBL/GenBank/DDBJ databases">
        <title>De no assembly of potato wild relative species, Solanum commersonii.</title>
        <authorList>
            <person name="Cho K."/>
        </authorList>
    </citation>
    <scope>NUCLEOTIDE SEQUENCE [LARGE SCALE GENOMIC DNA]</scope>
    <source>
        <strain evidence="5">LZ3.2</strain>
        <tissue evidence="5">Leaf</tissue>
    </source>
</reference>
<dbReference type="EMBL" id="JACXVP010000006">
    <property type="protein sequence ID" value="KAG5602102.1"/>
    <property type="molecule type" value="Genomic_DNA"/>
</dbReference>
<proteinExistence type="predicted"/>
<keyword evidence="6" id="KW-1185">Reference proteome</keyword>
<sequence length="411" mass="48309">MWFANGLHDLLFLIADRNATHSAVRSQVLRRSMEGFNFLTCTTLQCRDIFVVDPILKYTDREVIYDDGEVEKLRLHKERWELLEDNSSQKDSKKPCSIKDYGKELVGDRIKVWWPLDEITRMWSANGIHDMLFLITDLNAVRRTARGPQKIIAFWSLKMCWNFTAHQRVSRNVASVVDLSGINLNWLLLLYVPSLFPQVSSYTHEFNAIIVVYDDGEVEKLRLHKERWKMLEDNSSQKDSKRTCTIKDYGKELVGARIKVWWPLDEKFYEGVVSSFDPVERKHKVLYDDGEAEKLRLHKERWEMLEDNSTQKDHGLDFQGHAVSSATFKYGIRKISLKQAISVFSCTLLTLYMFLFDELEPVLNEESKKKLLDRAKHLLHPKGHKVRQSRRALNQWNFLLWIGKKLNSWKS</sequence>
<dbReference type="OrthoDB" id="1304856at2759"/>
<dbReference type="CDD" id="cd20404">
    <property type="entry name" value="Tudor_Agenet_AtEML-like"/>
    <property type="match status" value="1"/>
</dbReference>
<evidence type="ECO:0000256" key="2">
    <source>
        <dbReference type="ARBA" id="ARBA00022763"/>
    </source>
</evidence>
<organism evidence="5 6">
    <name type="scientific">Solanum commersonii</name>
    <name type="common">Commerson's wild potato</name>
    <name type="synonym">Commerson's nightshade</name>
    <dbReference type="NCBI Taxonomy" id="4109"/>
    <lineage>
        <taxon>Eukaryota</taxon>
        <taxon>Viridiplantae</taxon>
        <taxon>Streptophyta</taxon>
        <taxon>Embryophyta</taxon>
        <taxon>Tracheophyta</taxon>
        <taxon>Spermatophyta</taxon>
        <taxon>Magnoliopsida</taxon>
        <taxon>eudicotyledons</taxon>
        <taxon>Gunneridae</taxon>
        <taxon>Pentapetalae</taxon>
        <taxon>asterids</taxon>
        <taxon>lamiids</taxon>
        <taxon>Solanales</taxon>
        <taxon>Solanaceae</taxon>
        <taxon>Solanoideae</taxon>
        <taxon>Solaneae</taxon>
        <taxon>Solanum</taxon>
    </lineage>
</organism>